<dbReference type="AlphaFoldDB" id="A0A5C3M7F0"/>
<name>A0A5C3M7F0_9AGAR</name>
<dbReference type="EMBL" id="ML213597">
    <property type="protein sequence ID" value="TFK40336.1"/>
    <property type="molecule type" value="Genomic_DNA"/>
</dbReference>
<accession>A0A5C3M7F0</accession>
<keyword evidence="2" id="KW-1185">Reference proteome</keyword>
<dbReference type="OrthoDB" id="2349883at2759"/>
<protein>
    <submittedName>
        <fullName evidence="1">Uncharacterized protein</fullName>
    </submittedName>
</protein>
<gene>
    <name evidence="1" type="ORF">BDQ12DRAFT_493611</name>
</gene>
<dbReference type="Proteomes" id="UP000308652">
    <property type="component" value="Unassembled WGS sequence"/>
</dbReference>
<evidence type="ECO:0000313" key="2">
    <source>
        <dbReference type="Proteomes" id="UP000308652"/>
    </source>
</evidence>
<proteinExistence type="predicted"/>
<organism evidence="1 2">
    <name type="scientific">Crucibulum laeve</name>
    <dbReference type="NCBI Taxonomy" id="68775"/>
    <lineage>
        <taxon>Eukaryota</taxon>
        <taxon>Fungi</taxon>
        <taxon>Dikarya</taxon>
        <taxon>Basidiomycota</taxon>
        <taxon>Agaricomycotina</taxon>
        <taxon>Agaricomycetes</taxon>
        <taxon>Agaricomycetidae</taxon>
        <taxon>Agaricales</taxon>
        <taxon>Agaricineae</taxon>
        <taxon>Nidulariaceae</taxon>
        <taxon>Crucibulum</taxon>
    </lineage>
</organism>
<sequence length="459" mass="52122">MLLCRRVHLAPPLNRASRRHFSSNPYSSIPKLRAYPFNVTPTEAVKHLAPWGALISQRDLLSSLAAQYLPDSLGFEGVKPDKITPVYFPAWIIDAEVKADVVYRGNEFSAGAQFFGAYLPGSEFSPLCTVPLYTKELSISQTVPFSEDLTTIDGVDVSCLPYTLSPLSLPSYIRSLGKTKARITDELSVELGSVQPSLMAAYPVLIPLYIAQYKYIHPQMKEVRTCTMFMEAHSRSPTIVSENIISSPSLSPPFPTSFHHLREALLILSSNALARRPVRPSNAPKLPVDTPLVMLAVASRPSLKFVRVPCVSLVPVNEAREWVRRWVEGGVIGQMEEESGKAMRIDEREGEEMWKDKRIREFTVQERGEVKKWLEVGAEEMMVDRVLYGLRRKIHNSPVPIKSTSPEEMFEVISKRARESMAEIDERRKGLVPRWWKEWVEEQEERKEKEVQKEDGEQK</sequence>
<reference evidence="1 2" key="1">
    <citation type="journal article" date="2019" name="Nat. Ecol. Evol.">
        <title>Megaphylogeny resolves global patterns of mushroom evolution.</title>
        <authorList>
            <person name="Varga T."/>
            <person name="Krizsan K."/>
            <person name="Foldi C."/>
            <person name="Dima B."/>
            <person name="Sanchez-Garcia M."/>
            <person name="Sanchez-Ramirez S."/>
            <person name="Szollosi G.J."/>
            <person name="Szarkandi J.G."/>
            <person name="Papp V."/>
            <person name="Albert L."/>
            <person name="Andreopoulos W."/>
            <person name="Angelini C."/>
            <person name="Antonin V."/>
            <person name="Barry K.W."/>
            <person name="Bougher N.L."/>
            <person name="Buchanan P."/>
            <person name="Buyck B."/>
            <person name="Bense V."/>
            <person name="Catcheside P."/>
            <person name="Chovatia M."/>
            <person name="Cooper J."/>
            <person name="Damon W."/>
            <person name="Desjardin D."/>
            <person name="Finy P."/>
            <person name="Geml J."/>
            <person name="Haridas S."/>
            <person name="Hughes K."/>
            <person name="Justo A."/>
            <person name="Karasinski D."/>
            <person name="Kautmanova I."/>
            <person name="Kiss B."/>
            <person name="Kocsube S."/>
            <person name="Kotiranta H."/>
            <person name="LaButti K.M."/>
            <person name="Lechner B.E."/>
            <person name="Liimatainen K."/>
            <person name="Lipzen A."/>
            <person name="Lukacs Z."/>
            <person name="Mihaltcheva S."/>
            <person name="Morgado L.N."/>
            <person name="Niskanen T."/>
            <person name="Noordeloos M.E."/>
            <person name="Ohm R.A."/>
            <person name="Ortiz-Santana B."/>
            <person name="Ovrebo C."/>
            <person name="Racz N."/>
            <person name="Riley R."/>
            <person name="Savchenko A."/>
            <person name="Shiryaev A."/>
            <person name="Soop K."/>
            <person name="Spirin V."/>
            <person name="Szebenyi C."/>
            <person name="Tomsovsky M."/>
            <person name="Tulloss R.E."/>
            <person name="Uehling J."/>
            <person name="Grigoriev I.V."/>
            <person name="Vagvolgyi C."/>
            <person name="Papp T."/>
            <person name="Martin F.M."/>
            <person name="Miettinen O."/>
            <person name="Hibbett D.S."/>
            <person name="Nagy L.G."/>
        </authorList>
    </citation>
    <scope>NUCLEOTIDE SEQUENCE [LARGE SCALE GENOMIC DNA]</scope>
    <source>
        <strain evidence="1 2">CBS 166.37</strain>
    </source>
</reference>
<evidence type="ECO:0000313" key="1">
    <source>
        <dbReference type="EMBL" id="TFK40336.1"/>
    </source>
</evidence>